<gene>
    <name evidence="18" type="ORF">ME5_01426</name>
</gene>
<evidence type="ECO:0000256" key="2">
    <source>
        <dbReference type="ARBA" id="ARBA00003109"/>
    </source>
</evidence>
<comment type="function">
    <text evidence="2">Acts on leucine, isoleucine and valine.</text>
</comment>
<name>J1JWB1_9HYPH</name>
<dbReference type="PANTHER" id="PTHR11825:SF44">
    <property type="entry name" value="BRANCHED-CHAIN-AMINO-ACID AMINOTRANSFERASE"/>
    <property type="match status" value="1"/>
</dbReference>
<dbReference type="GO" id="GO:0009098">
    <property type="term" value="P:L-leucine biosynthetic process"/>
    <property type="evidence" value="ECO:0007669"/>
    <property type="project" value="UniProtKB-UniPathway"/>
</dbReference>
<dbReference type="Pfam" id="PF01063">
    <property type="entry name" value="Aminotran_4"/>
    <property type="match status" value="1"/>
</dbReference>
<keyword evidence="11 18" id="KW-0808">Transferase</keyword>
<evidence type="ECO:0000256" key="14">
    <source>
        <dbReference type="ARBA" id="ARBA00048212"/>
    </source>
</evidence>
<dbReference type="InterPro" id="IPR005786">
    <property type="entry name" value="B_amino_transII"/>
</dbReference>
<dbReference type="EC" id="2.6.1.42" evidence="7"/>
<evidence type="ECO:0000256" key="11">
    <source>
        <dbReference type="ARBA" id="ARBA00022679"/>
    </source>
</evidence>
<evidence type="ECO:0000256" key="9">
    <source>
        <dbReference type="ARBA" id="ARBA00022576"/>
    </source>
</evidence>
<dbReference type="InterPro" id="IPR001544">
    <property type="entry name" value="Aminotrans_IV"/>
</dbReference>
<comment type="catalytic activity">
    <reaction evidence="16">
        <text>L-leucine + 2-oxoglutarate = 4-methyl-2-oxopentanoate + L-glutamate</text>
        <dbReference type="Rhea" id="RHEA:18321"/>
        <dbReference type="ChEBI" id="CHEBI:16810"/>
        <dbReference type="ChEBI" id="CHEBI:17865"/>
        <dbReference type="ChEBI" id="CHEBI:29985"/>
        <dbReference type="ChEBI" id="CHEBI:57427"/>
        <dbReference type="EC" id="2.6.1.42"/>
    </reaction>
</comment>
<evidence type="ECO:0000256" key="4">
    <source>
        <dbReference type="ARBA" id="ARBA00004931"/>
    </source>
</evidence>
<dbReference type="Gene3D" id="3.30.470.10">
    <property type="match status" value="1"/>
</dbReference>
<dbReference type="HOGENOM" id="CLU_031922_0_2_5"/>
<evidence type="ECO:0000313" key="19">
    <source>
        <dbReference type="Proteomes" id="UP000008952"/>
    </source>
</evidence>
<evidence type="ECO:0000256" key="3">
    <source>
        <dbReference type="ARBA" id="ARBA00004824"/>
    </source>
</evidence>
<dbReference type="PIRSF" id="PIRSF006468">
    <property type="entry name" value="BCAT1"/>
    <property type="match status" value="1"/>
</dbReference>
<dbReference type="PATRIC" id="fig|1094558.3.peg.1529"/>
<evidence type="ECO:0000256" key="13">
    <source>
        <dbReference type="ARBA" id="ARBA00023304"/>
    </source>
</evidence>
<comment type="catalytic activity">
    <reaction evidence="15">
        <text>L-isoleucine + 2-oxoglutarate = (S)-3-methyl-2-oxopentanoate + L-glutamate</text>
        <dbReference type="Rhea" id="RHEA:24801"/>
        <dbReference type="ChEBI" id="CHEBI:16810"/>
        <dbReference type="ChEBI" id="CHEBI:29985"/>
        <dbReference type="ChEBI" id="CHEBI:35146"/>
        <dbReference type="ChEBI" id="CHEBI:58045"/>
        <dbReference type="EC" id="2.6.1.42"/>
    </reaction>
</comment>
<dbReference type="PANTHER" id="PTHR11825">
    <property type="entry name" value="SUBGROUP IIII AMINOTRANSFERASE"/>
    <property type="match status" value="1"/>
</dbReference>
<feature type="modified residue" description="N6-(pyridoxal phosphate)lysine" evidence="17">
    <location>
        <position position="205"/>
    </location>
</feature>
<comment type="cofactor">
    <cofactor evidence="1">
        <name>pyridoxal 5'-phosphate</name>
        <dbReference type="ChEBI" id="CHEBI:597326"/>
    </cofactor>
</comment>
<dbReference type="InterPro" id="IPR036038">
    <property type="entry name" value="Aminotransferase-like"/>
</dbReference>
<protein>
    <recommendedName>
        <fullName evidence="8">Probable branched-chain-amino-acid aminotransferase</fullName>
        <ecNumber evidence="7">2.6.1.42</ecNumber>
    </recommendedName>
</protein>
<dbReference type="UniPathway" id="UPA00049">
    <property type="reaction ID" value="UER00062"/>
</dbReference>
<dbReference type="InterPro" id="IPR033939">
    <property type="entry name" value="BCAT_family"/>
</dbReference>
<dbReference type="InterPro" id="IPR043131">
    <property type="entry name" value="BCAT-like_N"/>
</dbReference>
<evidence type="ECO:0000256" key="10">
    <source>
        <dbReference type="ARBA" id="ARBA00022605"/>
    </source>
</evidence>
<dbReference type="SUPFAM" id="SSF56752">
    <property type="entry name" value="D-aminoacid aminotransferase-like PLP-dependent enzymes"/>
    <property type="match status" value="1"/>
</dbReference>
<comment type="pathway">
    <text evidence="5">Amino-acid biosynthesis; L-leucine biosynthesis; L-leucine from 3-methyl-2-oxobutanoate: step 4/4.</text>
</comment>
<evidence type="ECO:0000256" key="15">
    <source>
        <dbReference type="ARBA" id="ARBA00048798"/>
    </source>
</evidence>
<evidence type="ECO:0000256" key="12">
    <source>
        <dbReference type="ARBA" id="ARBA00022898"/>
    </source>
</evidence>
<dbReference type="UniPathway" id="UPA00048">
    <property type="reaction ID" value="UER00073"/>
</dbReference>
<dbReference type="AlphaFoldDB" id="J1JWB1"/>
<accession>J1JWB1</accession>
<keyword evidence="12" id="KW-0663">Pyridoxal phosphate</keyword>
<evidence type="ECO:0000256" key="8">
    <source>
        <dbReference type="ARBA" id="ARBA00014472"/>
    </source>
</evidence>
<evidence type="ECO:0000256" key="6">
    <source>
        <dbReference type="ARBA" id="ARBA00009320"/>
    </source>
</evidence>
<dbReference type="EMBL" id="AIMB01000008">
    <property type="protein sequence ID" value="EJF88875.1"/>
    <property type="molecule type" value="Genomic_DNA"/>
</dbReference>
<dbReference type="GO" id="GO:0009097">
    <property type="term" value="P:isoleucine biosynthetic process"/>
    <property type="evidence" value="ECO:0007669"/>
    <property type="project" value="UniProtKB-UniPathway"/>
</dbReference>
<keyword evidence="10" id="KW-0028">Amino-acid biosynthesis</keyword>
<dbReference type="NCBIfam" id="TIGR01123">
    <property type="entry name" value="ilvE_II"/>
    <property type="match status" value="1"/>
</dbReference>
<keyword evidence="19" id="KW-1185">Reference proteome</keyword>
<dbReference type="InterPro" id="IPR043132">
    <property type="entry name" value="BCAT-like_C"/>
</dbReference>
<proteinExistence type="inferred from homology"/>
<reference evidence="18 19" key="1">
    <citation type="submission" date="2012-03" db="EMBL/GenBank/DDBJ databases">
        <title>The Genome Sequence of Bartonella tamiae Th239.</title>
        <authorList>
            <consortium name="The Broad Institute Genome Sequencing Platform"/>
            <consortium name="The Broad Institute Genome Sequencing Center for Infectious Disease"/>
            <person name="Feldgarden M."/>
            <person name="Kirby J."/>
            <person name="Kosoy M."/>
            <person name="Birtles R."/>
            <person name="Probert W.S."/>
            <person name="Chiaraviglio L."/>
            <person name="Young S.K."/>
            <person name="Zeng Q."/>
            <person name="Gargeya S."/>
            <person name="Fitzgerald M."/>
            <person name="Haas B."/>
            <person name="Abouelleil A."/>
            <person name="Alvarado L."/>
            <person name="Arachchi H.M."/>
            <person name="Berlin A."/>
            <person name="Chapman S.B."/>
            <person name="Gearin G."/>
            <person name="Goldberg J."/>
            <person name="Griggs A."/>
            <person name="Gujja S."/>
            <person name="Hansen M."/>
            <person name="Heiman D."/>
            <person name="Howarth C."/>
            <person name="Larimer J."/>
            <person name="Lui A."/>
            <person name="MacDonald P.J.P."/>
            <person name="McCowen C."/>
            <person name="Montmayeur A."/>
            <person name="Murphy C."/>
            <person name="Neiman D."/>
            <person name="Pearson M."/>
            <person name="Priest M."/>
            <person name="Roberts A."/>
            <person name="Saif S."/>
            <person name="Shea T."/>
            <person name="Sisk P."/>
            <person name="Stolte C."/>
            <person name="Sykes S."/>
            <person name="Wortman J."/>
            <person name="Nusbaum C."/>
            <person name="Birren B."/>
        </authorList>
    </citation>
    <scope>NUCLEOTIDE SEQUENCE [LARGE SCALE GENOMIC DNA]</scope>
    <source>
        <strain evidence="18 19">Th239</strain>
    </source>
</reference>
<dbReference type="eggNOG" id="COG0115">
    <property type="taxonomic scope" value="Bacteria"/>
</dbReference>
<organism evidence="18 19">
    <name type="scientific">Bartonella tamiae Th239</name>
    <dbReference type="NCBI Taxonomy" id="1094558"/>
    <lineage>
        <taxon>Bacteria</taxon>
        <taxon>Pseudomonadati</taxon>
        <taxon>Pseudomonadota</taxon>
        <taxon>Alphaproteobacteria</taxon>
        <taxon>Hyphomicrobiales</taxon>
        <taxon>Bartonellaceae</taxon>
        <taxon>Bartonella</taxon>
    </lineage>
</organism>
<evidence type="ECO:0000256" key="1">
    <source>
        <dbReference type="ARBA" id="ARBA00001933"/>
    </source>
</evidence>
<dbReference type="CDD" id="cd01557">
    <property type="entry name" value="BCAT_beta_family"/>
    <property type="match status" value="1"/>
</dbReference>
<dbReference type="NCBIfam" id="NF009897">
    <property type="entry name" value="PRK13357.1"/>
    <property type="match status" value="1"/>
</dbReference>
<dbReference type="Gene3D" id="3.20.10.10">
    <property type="entry name" value="D-amino Acid Aminotransferase, subunit A, domain 2"/>
    <property type="match status" value="1"/>
</dbReference>
<dbReference type="UniPathway" id="UPA00047">
    <property type="reaction ID" value="UER00058"/>
</dbReference>
<dbReference type="OrthoDB" id="9804984at2"/>
<comment type="pathway">
    <text evidence="3">Amino-acid biosynthesis; L-isoleucine biosynthesis; L-isoleucine from 2-oxobutanoate: step 4/4.</text>
</comment>
<keyword evidence="9 18" id="KW-0032">Aminotransferase</keyword>
<comment type="pathway">
    <text evidence="4">Amino-acid biosynthesis; L-valine biosynthesis; L-valine from pyruvate: step 4/4.</text>
</comment>
<keyword evidence="13" id="KW-0100">Branched-chain amino acid biosynthesis</keyword>
<comment type="catalytic activity">
    <reaction evidence="14">
        <text>L-valine + 2-oxoglutarate = 3-methyl-2-oxobutanoate + L-glutamate</text>
        <dbReference type="Rhea" id="RHEA:24813"/>
        <dbReference type="ChEBI" id="CHEBI:11851"/>
        <dbReference type="ChEBI" id="CHEBI:16810"/>
        <dbReference type="ChEBI" id="CHEBI:29985"/>
        <dbReference type="ChEBI" id="CHEBI:57762"/>
        <dbReference type="EC" id="2.6.1.42"/>
    </reaction>
</comment>
<sequence>MTTSNPNISFTIQKNTSSLTDTQRSELLKNPGFGQVFTDHMARADWSEEKGWHNAQISAKKPFEIDPASAVLHYGQEVFEGLKAYRAKDGRVLLFRPEENAKRLQQSAKRLAMPQIPEEMFLEAIYKLVDIDKLWIPNTPNSSLYLRPFMFANENFLGVRPAKNYIFCVIASPVETYFKNGSAAVNVWLETEYSRAGPGGTGSAKCGGNYASSLLAQNNAYANKCDQVLFLDVIEHKWIEELGGMNVCFITQDNHFITPPLDGTILPGITRDAILKIARDQNLIVEERPYSFDNLKQDAKSGYLKEVFACGTAAVITPIGCFKYKDGETIIGNGEGGLITQNIKKELVSIQTGEKQDKYGWVKEI</sequence>
<dbReference type="RefSeq" id="WP_008039785.1">
    <property type="nucleotide sequence ID" value="NZ_JH725147.1"/>
</dbReference>
<evidence type="ECO:0000256" key="5">
    <source>
        <dbReference type="ARBA" id="ARBA00005072"/>
    </source>
</evidence>
<dbReference type="Proteomes" id="UP000008952">
    <property type="component" value="Unassembled WGS sequence"/>
</dbReference>
<evidence type="ECO:0000256" key="7">
    <source>
        <dbReference type="ARBA" id="ARBA00013053"/>
    </source>
</evidence>
<dbReference type="STRING" id="1094558.ME5_01426"/>
<comment type="similarity">
    <text evidence="6">Belongs to the class-IV pyridoxal-phosphate-dependent aminotransferase family.</text>
</comment>
<evidence type="ECO:0000256" key="16">
    <source>
        <dbReference type="ARBA" id="ARBA00049229"/>
    </source>
</evidence>
<dbReference type="GO" id="GO:0009099">
    <property type="term" value="P:L-valine biosynthetic process"/>
    <property type="evidence" value="ECO:0007669"/>
    <property type="project" value="UniProtKB-UniPathway"/>
</dbReference>
<comment type="caution">
    <text evidence="18">The sequence shown here is derived from an EMBL/GenBank/DDBJ whole genome shotgun (WGS) entry which is preliminary data.</text>
</comment>
<evidence type="ECO:0000256" key="17">
    <source>
        <dbReference type="PIRSR" id="PIRSR006468-1"/>
    </source>
</evidence>
<dbReference type="GO" id="GO:0004084">
    <property type="term" value="F:branched-chain-amino-acid transaminase activity"/>
    <property type="evidence" value="ECO:0007669"/>
    <property type="project" value="UniProtKB-EC"/>
</dbReference>
<evidence type="ECO:0000313" key="18">
    <source>
        <dbReference type="EMBL" id="EJF88875.1"/>
    </source>
</evidence>